<protein>
    <recommendedName>
        <fullName evidence="6">Copper transport protein</fullName>
    </recommendedName>
</protein>
<dbReference type="GO" id="GO:0016020">
    <property type="term" value="C:membrane"/>
    <property type="evidence" value="ECO:0007669"/>
    <property type="project" value="UniProtKB-SubCell"/>
</dbReference>
<keyword evidence="2 6" id="KW-0812">Transmembrane</keyword>
<proteinExistence type="inferred from homology"/>
<dbReference type="AlphaFoldDB" id="A0ABD1LZ48"/>
<gene>
    <name evidence="7" type="ORF">Fmac_022222</name>
</gene>
<dbReference type="EMBL" id="JBGMDY010000007">
    <property type="protein sequence ID" value="KAL2328795.1"/>
    <property type="molecule type" value="Genomic_DNA"/>
</dbReference>
<keyword evidence="8" id="KW-1185">Reference proteome</keyword>
<keyword evidence="6" id="KW-0813">Transport</keyword>
<comment type="caution">
    <text evidence="7">The sequence shown here is derived from an EMBL/GenBank/DDBJ whole genome shotgun (WGS) entry which is preliminary data.</text>
</comment>
<reference evidence="7 8" key="1">
    <citation type="submission" date="2024-08" db="EMBL/GenBank/DDBJ databases">
        <title>Insights into the chromosomal genome structure of Flemingia macrophylla.</title>
        <authorList>
            <person name="Ding Y."/>
            <person name="Zhao Y."/>
            <person name="Bi W."/>
            <person name="Wu M."/>
            <person name="Zhao G."/>
            <person name="Gong Y."/>
            <person name="Li W."/>
            <person name="Zhang P."/>
        </authorList>
    </citation>
    <scope>NUCLEOTIDE SEQUENCE [LARGE SCALE GENOMIC DNA]</scope>
    <source>
        <strain evidence="7">DYQJB</strain>
        <tissue evidence="7">Leaf</tissue>
    </source>
</reference>
<name>A0ABD1LZ48_9FABA</name>
<organism evidence="7 8">
    <name type="scientific">Flemingia macrophylla</name>
    <dbReference type="NCBI Taxonomy" id="520843"/>
    <lineage>
        <taxon>Eukaryota</taxon>
        <taxon>Viridiplantae</taxon>
        <taxon>Streptophyta</taxon>
        <taxon>Embryophyta</taxon>
        <taxon>Tracheophyta</taxon>
        <taxon>Spermatophyta</taxon>
        <taxon>Magnoliopsida</taxon>
        <taxon>eudicotyledons</taxon>
        <taxon>Gunneridae</taxon>
        <taxon>Pentapetalae</taxon>
        <taxon>rosids</taxon>
        <taxon>fabids</taxon>
        <taxon>Fabales</taxon>
        <taxon>Fabaceae</taxon>
        <taxon>Papilionoideae</taxon>
        <taxon>50 kb inversion clade</taxon>
        <taxon>NPAAA clade</taxon>
        <taxon>indigoferoid/millettioid clade</taxon>
        <taxon>Phaseoleae</taxon>
        <taxon>Flemingia</taxon>
    </lineage>
</organism>
<keyword evidence="6" id="KW-0406">Ion transport</keyword>
<evidence type="ECO:0000313" key="8">
    <source>
        <dbReference type="Proteomes" id="UP001603857"/>
    </source>
</evidence>
<evidence type="ECO:0000256" key="5">
    <source>
        <dbReference type="ARBA" id="ARBA00023136"/>
    </source>
</evidence>
<evidence type="ECO:0000313" key="7">
    <source>
        <dbReference type="EMBL" id="KAL2328795.1"/>
    </source>
</evidence>
<evidence type="ECO:0000256" key="2">
    <source>
        <dbReference type="ARBA" id="ARBA00022692"/>
    </source>
</evidence>
<evidence type="ECO:0000256" key="4">
    <source>
        <dbReference type="ARBA" id="ARBA00022989"/>
    </source>
</evidence>
<dbReference type="GO" id="GO:0005375">
    <property type="term" value="F:copper ion transmembrane transporter activity"/>
    <property type="evidence" value="ECO:0007669"/>
    <property type="project" value="UniProtKB-UniRule"/>
</dbReference>
<keyword evidence="6" id="KW-0186">Copper</keyword>
<sequence>MWMMHMTFFWGKDTDILFHKWPGGRTGMYALALVFVFAMAVLVEFLSHTRFIKPASNHLLSALLKTFLHVLRVGLAYLVMLSLMSFNGGVFLAAILGHALGFFLAAAFHKPPQDLGFDLPPVSC</sequence>
<comment type="subcellular location">
    <subcellularLocation>
        <location evidence="6">Membrane</location>
        <topology evidence="6">Multi-pass membrane protein</topology>
    </subcellularLocation>
</comment>
<feature type="transmembrane region" description="Helical" evidence="6">
    <location>
        <begin position="59"/>
        <end position="80"/>
    </location>
</feature>
<dbReference type="PANTHER" id="PTHR12483:SF24">
    <property type="entry name" value="COPPER TRANSPORTER 2-RELATED"/>
    <property type="match status" value="1"/>
</dbReference>
<dbReference type="PANTHER" id="PTHR12483">
    <property type="entry name" value="SOLUTE CARRIER FAMILY 31 COPPER TRANSPORTERS"/>
    <property type="match status" value="1"/>
</dbReference>
<dbReference type="InterPro" id="IPR007274">
    <property type="entry name" value="Cop_transporter"/>
</dbReference>
<accession>A0ABD1LZ48</accession>
<evidence type="ECO:0000256" key="6">
    <source>
        <dbReference type="RuleBase" id="RU367022"/>
    </source>
</evidence>
<feature type="transmembrane region" description="Helical" evidence="6">
    <location>
        <begin position="27"/>
        <end position="47"/>
    </location>
</feature>
<dbReference type="Proteomes" id="UP001603857">
    <property type="component" value="Unassembled WGS sequence"/>
</dbReference>
<dbReference type="Pfam" id="PF04145">
    <property type="entry name" value="Ctr"/>
    <property type="match status" value="2"/>
</dbReference>
<keyword evidence="5 6" id="KW-0472">Membrane</keyword>
<keyword evidence="4 6" id="KW-1133">Transmembrane helix</keyword>
<evidence type="ECO:0000256" key="1">
    <source>
        <dbReference type="ARBA" id="ARBA00006921"/>
    </source>
</evidence>
<keyword evidence="3 6" id="KW-0187">Copper transport</keyword>
<comment type="similarity">
    <text evidence="1 6">Belongs to the copper transporter (Ctr) (TC 1.A.56) family. SLC31A subfamily.</text>
</comment>
<feature type="transmembrane region" description="Helical" evidence="6">
    <location>
        <begin position="86"/>
        <end position="108"/>
    </location>
</feature>
<evidence type="ECO:0000256" key="3">
    <source>
        <dbReference type="ARBA" id="ARBA00022796"/>
    </source>
</evidence>